<gene>
    <name evidence="2" type="ORF">Slati_1520300</name>
</gene>
<sequence>MQERSKNLCYNCDETYKPGHKCKRKVLYCIISEEEEDAMDSVLQEDSQVNEELEVDMTVSLNAMSGTTDLNTLRVRDVANKRGIHLLIDSGSTHCLPHEDTTVKLGCELEGITPMSVSVDDGSKLNTETWTVSHGTGRGWDWLMKHSLVEFDYHPMRVTVTRKGGERHEEKVVAPRSGHPAAPSITYDHSQAHKELPLHWEIEHQILQKKDAKPKKMPPYRYNYVQKGEIEVIVKGMLDARIVRRSQSPFGSPVLLVKKNDGTWRMFYSAAILVRCLIPRHNEAVPQLLIQWEGSSPAEVTWEDYYGIAAQFPDFLPNPRGQGSQNPRAMLRLWLEKEGKSATVRVQSIRTVRSRARLLIMTTAFCINWGNPV</sequence>
<dbReference type="Gene3D" id="3.10.10.10">
    <property type="entry name" value="HIV Type 1 Reverse Transcriptase, subunit A, domain 1"/>
    <property type="match status" value="1"/>
</dbReference>
<accession>A0AAW2X8T7</accession>
<dbReference type="AlphaFoldDB" id="A0AAW2X8T7"/>
<dbReference type="EMBL" id="JACGWN010000005">
    <property type="protein sequence ID" value="KAL0449639.1"/>
    <property type="molecule type" value="Genomic_DNA"/>
</dbReference>
<dbReference type="PANTHER" id="PTHR15503">
    <property type="entry name" value="LDOC1 RELATED"/>
    <property type="match status" value="1"/>
</dbReference>
<proteinExistence type="predicted"/>
<protein>
    <submittedName>
        <fullName evidence="2">Uncharacterized protein</fullName>
    </submittedName>
</protein>
<feature type="region of interest" description="Disordered" evidence="1">
    <location>
        <begin position="162"/>
        <end position="183"/>
    </location>
</feature>
<dbReference type="SUPFAM" id="SSF56672">
    <property type="entry name" value="DNA/RNA polymerases"/>
    <property type="match status" value="1"/>
</dbReference>
<feature type="compositionally biased region" description="Basic and acidic residues" evidence="1">
    <location>
        <begin position="163"/>
        <end position="173"/>
    </location>
</feature>
<dbReference type="InterPro" id="IPR032567">
    <property type="entry name" value="RTL1-rel"/>
</dbReference>
<comment type="caution">
    <text evidence="2">The sequence shown here is derived from an EMBL/GenBank/DDBJ whole genome shotgun (WGS) entry which is preliminary data.</text>
</comment>
<dbReference type="InterPro" id="IPR043502">
    <property type="entry name" value="DNA/RNA_pol_sf"/>
</dbReference>
<name>A0AAW2X8T7_9LAMI</name>
<evidence type="ECO:0000256" key="1">
    <source>
        <dbReference type="SAM" id="MobiDB-lite"/>
    </source>
</evidence>
<reference evidence="2" key="2">
    <citation type="journal article" date="2024" name="Plant">
        <title>Genomic evolution and insights into agronomic trait innovations of Sesamum species.</title>
        <authorList>
            <person name="Miao H."/>
            <person name="Wang L."/>
            <person name="Qu L."/>
            <person name="Liu H."/>
            <person name="Sun Y."/>
            <person name="Le M."/>
            <person name="Wang Q."/>
            <person name="Wei S."/>
            <person name="Zheng Y."/>
            <person name="Lin W."/>
            <person name="Duan Y."/>
            <person name="Cao H."/>
            <person name="Xiong S."/>
            <person name="Wang X."/>
            <person name="Wei L."/>
            <person name="Li C."/>
            <person name="Ma Q."/>
            <person name="Ju M."/>
            <person name="Zhao R."/>
            <person name="Li G."/>
            <person name="Mu C."/>
            <person name="Tian Q."/>
            <person name="Mei H."/>
            <person name="Zhang T."/>
            <person name="Gao T."/>
            <person name="Zhang H."/>
        </authorList>
    </citation>
    <scope>NUCLEOTIDE SEQUENCE</scope>
    <source>
        <strain evidence="2">KEN1</strain>
    </source>
</reference>
<organism evidence="2">
    <name type="scientific">Sesamum latifolium</name>
    <dbReference type="NCBI Taxonomy" id="2727402"/>
    <lineage>
        <taxon>Eukaryota</taxon>
        <taxon>Viridiplantae</taxon>
        <taxon>Streptophyta</taxon>
        <taxon>Embryophyta</taxon>
        <taxon>Tracheophyta</taxon>
        <taxon>Spermatophyta</taxon>
        <taxon>Magnoliopsida</taxon>
        <taxon>eudicotyledons</taxon>
        <taxon>Gunneridae</taxon>
        <taxon>Pentapetalae</taxon>
        <taxon>asterids</taxon>
        <taxon>lamiids</taxon>
        <taxon>Lamiales</taxon>
        <taxon>Pedaliaceae</taxon>
        <taxon>Sesamum</taxon>
    </lineage>
</organism>
<evidence type="ECO:0000313" key="2">
    <source>
        <dbReference type="EMBL" id="KAL0449639.1"/>
    </source>
</evidence>
<reference evidence="2" key="1">
    <citation type="submission" date="2020-06" db="EMBL/GenBank/DDBJ databases">
        <authorList>
            <person name="Li T."/>
            <person name="Hu X."/>
            <person name="Zhang T."/>
            <person name="Song X."/>
            <person name="Zhang H."/>
            <person name="Dai N."/>
            <person name="Sheng W."/>
            <person name="Hou X."/>
            <person name="Wei L."/>
        </authorList>
    </citation>
    <scope>NUCLEOTIDE SEQUENCE</scope>
    <source>
        <strain evidence="2">KEN1</strain>
        <tissue evidence="2">Leaf</tissue>
    </source>
</reference>
<dbReference type="PANTHER" id="PTHR15503:SF22">
    <property type="entry name" value="TRANSPOSON TY3-I GAG POLYPROTEIN"/>
    <property type="match status" value="1"/>
</dbReference>